<comment type="similarity">
    <text evidence="1">Belongs to the flavin monoamine oxidase family.</text>
</comment>
<accession>A0AAV3P859</accession>
<dbReference type="Pfam" id="PF01593">
    <property type="entry name" value="Amino_oxidase"/>
    <property type="match status" value="2"/>
</dbReference>
<dbReference type="SUPFAM" id="SSF51905">
    <property type="entry name" value="FAD/NAD(P)-binding domain"/>
    <property type="match status" value="1"/>
</dbReference>
<gene>
    <name evidence="3" type="ORF">LIER_06189</name>
</gene>
<evidence type="ECO:0000256" key="1">
    <source>
        <dbReference type="ARBA" id="ARBA00005995"/>
    </source>
</evidence>
<dbReference type="InterPro" id="IPR050281">
    <property type="entry name" value="Flavin_monoamine_oxidase"/>
</dbReference>
<dbReference type="InterPro" id="IPR002937">
    <property type="entry name" value="Amino_oxidase"/>
</dbReference>
<dbReference type="Proteomes" id="UP001454036">
    <property type="component" value="Unassembled WGS sequence"/>
</dbReference>
<dbReference type="Gene3D" id="3.50.50.60">
    <property type="entry name" value="FAD/NAD(P)-binding domain"/>
    <property type="match status" value="2"/>
</dbReference>
<reference evidence="3 4" key="1">
    <citation type="submission" date="2024-01" db="EMBL/GenBank/DDBJ databases">
        <title>The complete chloroplast genome sequence of Lithospermum erythrorhizon: insights into the phylogenetic relationship among Boraginaceae species and the maternal lineages of purple gromwells.</title>
        <authorList>
            <person name="Okada T."/>
            <person name="Watanabe K."/>
        </authorList>
    </citation>
    <scope>NUCLEOTIDE SEQUENCE [LARGE SCALE GENOMIC DNA]</scope>
</reference>
<dbReference type="InterPro" id="IPR036188">
    <property type="entry name" value="FAD/NAD-bd_sf"/>
</dbReference>
<dbReference type="AlphaFoldDB" id="A0AAV3P859"/>
<dbReference type="Gene3D" id="3.90.660.10">
    <property type="match status" value="1"/>
</dbReference>
<sequence length="319" mass="35983">MLKETEKVRSEHTEDMYVMKAISIVLESHPQWRLNGLAHEVLQWFICRMEAWFAADADIALLMKALAKDIDIRLNHRVKRVVNRSDKVTVMTEDGTNFVADAAIVTVPLGILKSNLIEFEPKLPEWKVFVISDLGPNVELLGVVAGYGYFLNLHKATGYPILVYMVVGRFAYEVENLSDEAAKDFVMLQLKKMFPNAIEPVQYLVSRWGIDPHSLGCYSYDVIGNAEDIYDRLRESLGNLFFGGEVVSMDDHQGSVHGAYAAGIMAAENCLHHLPKRFGFQEKLQCISNTEDIIEAIISLQISRTGSEHLDFISCKDII</sequence>
<evidence type="ECO:0000313" key="3">
    <source>
        <dbReference type="EMBL" id="GAA0146172.1"/>
    </source>
</evidence>
<name>A0AAV3P859_LITER</name>
<dbReference type="PANTHER" id="PTHR10742:SF228">
    <property type="entry name" value="POLYAMINE OXIDASE 4-RELATED"/>
    <property type="match status" value="1"/>
</dbReference>
<feature type="domain" description="Amine oxidase" evidence="2">
    <location>
        <begin position="151"/>
        <end position="271"/>
    </location>
</feature>
<keyword evidence="4" id="KW-1185">Reference proteome</keyword>
<evidence type="ECO:0000259" key="2">
    <source>
        <dbReference type="Pfam" id="PF01593"/>
    </source>
</evidence>
<evidence type="ECO:0000313" key="4">
    <source>
        <dbReference type="Proteomes" id="UP001454036"/>
    </source>
</evidence>
<dbReference type="GO" id="GO:0006598">
    <property type="term" value="P:polyamine catabolic process"/>
    <property type="evidence" value="ECO:0007669"/>
    <property type="project" value="TreeGrafter"/>
</dbReference>
<dbReference type="GO" id="GO:0046592">
    <property type="term" value="F:polyamine oxidase activity"/>
    <property type="evidence" value="ECO:0007669"/>
    <property type="project" value="TreeGrafter"/>
</dbReference>
<protein>
    <submittedName>
        <fullName evidence="3">Oxidase</fullName>
    </submittedName>
</protein>
<dbReference type="GO" id="GO:0005777">
    <property type="term" value="C:peroxisome"/>
    <property type="evidence" value="ECO:0007669"/>
    <property type="project" value="TreeGrafter"/>
</dbReference>
<proteinExistence type="inferred from homology"/>
<dbReference type="SUPFAM" id="SSF54373">
    <property type="entry name" value="FAD-linked reductases, C-terminal domain"/>
    <property type="match status" value="1"/>
</dbReference>
<dbReference type="PANTHER" id="PTHR10742">
    <property type="entry name" value="FLAVIN MONOAMINE OXIDASE"/>
    <property type="match status" value="1"/>
</dbReference>
<comment type="caution">
    <text evidence="3">The sequence shown here is derived from an EMBL/GenBank/DDBJ whole genome shotgun (WGS) entry which is preliminary data.</text>
</comment>
<feature type="domain" description="Amine oxidase" evidence="2">
    <location>
        <begin position="62"/>
        <end position="132"/>
    </location>
</feature>
<dbReference type="EMBL" id="BAABME010000888">
    <property type="protein sequence ID" value="GAA0146172.1"/>
    <property type="molecule type" value="Genomic_DNA"/>
</dbReference>
<organism evidence="3 4">
    <name type="scientific">Lithospermum erythrorhizon</name>
    <name type="common">Purple gromwell</name>
    <name type="synonym">Lithospermum officinale var. erythrorhizon</name>
    <dbReference type="NCBI Taxonomy" id="34254"/>
    <lineage>
        <taxon>Eukaryota</taxon>
        <taxon>Viridiplantae</taxon>
        <taxon>Streptophyta</taxon>
        <taxon>Embryophyta</taxon>
        <taxon>Tracheophyta</taxon>
        <taxon>Spermatophyta</taxon>
        <taxon>Magnoliopsida</taxon>
        <taxon>eudicotyledons</taxon>
        <taxon>Gunneridae</taxon>
        <taxon>Pentapetalae</taxon>
        <taxon>asterids</taxon>
        <taxon>lamiids</taxon>
        <taxon>Boraginales</taxon>
        <taxon>Boraginaceae</taxon>
        <taxon>Boraginoideae</taxon>
        <taxon>Lithospermeae</taxon>
        <taxon>Lithospermum</taxon>
    </lineage>
</organism>